<dbReference type="GO" id="GO:0000976">
    <property type="term" value="F:transcription cis-regulatory region binding"/>
    <property type="evidence" value="ECO:0007669"/>
    <property type="project" value="TreeGrafter"/>
</dbReference>
<dbReference type="GO" id="GO:0000981">
    <property type="term" value="F:DNA-binding transcription factor activity, RNA polymerase II-specific"/>
    <property type="evidence" value="ECO:0007669"/>
    <property type="project" value="InterPro"/>
</dbReference>
<dbReference type="GO" id="GO:0008270">
    <property type="term" value="F:zinc ion binding"/>
    <property type="evidence" value="ECO:0007669"/>
    <property type="project" value="InterPro"/>
</dbReference>
<dbReference type="Pfam" id="PF11951">
    <property type="entry name" value="Fungal_trans_2"/>
    <property type="match status" value="1"/>
</dbReference>
<dbReference type="KEGG" id="trg:TRUGW13939_08962"/>
<dbReference type="EMBL" id="CP055902">
    <property type="protein sequence ID" value="QKX61806.1"/>
    <property type="molecule type" value="Genomic_DNA"/>
</dbReference>
<keyword evidence="2" id="KW-0805">Transcription regulation</keyword>
<dbReference type="Pfam" id="PF00172">
    <property type="entry name" value="Zn_clus"/>
    <property type="match status" value="1"/>
</dbReference>
<dbReference type="PANTHER" id="PTHR37534:SF26">
    <property type="entry name" value="TRANSCRIPTION FACTOR, PUTATIVE-RELATED"/>
    <property type="match status" value="1"/>
</dbReference>
<organism evidence="8 9">
    <name type="scientific">Talaromyces rugulosus</name>
    <name type="common">Penicillium rugulosum</name>
    <dbReference type="NCBI Taxonomy" id="121627"/>
    <lineage>
        <taxon>Eukaryota</taxon>
        <taxon>Fungi</taxon>
        <taxon>Dikarya</taxon>
        <taxon>Ascomycota</taxon>
        <taxon>Pezizomycotina</taxon>
        <taxon>Eurotiomycetes</taxon>
        <taxon>Eurotiomycetidae</taxon>
        <taxon>Eurotiales</taxon>
        <taxon>Trichocomaceae</taxon>
        <taxon>Talaromyces</taxon>
        <taxon>Talaromyces sect. Islandici</taxon>
    </lineage>
</organism>
<feature type="region of interest" description="Disordered" evidence="6">
    <location>
        <begin position="120"/>
        <end position="142"/>
    </location>
</feature>
<dbReference type="GeneID" id="55996446"/>
<dbReference type="PROSITE" id="PS50048">
    <property type="entry name" value="ZN2_CY6_FUNGAL_2"/>
    <property type="match status" value="1"/>
</dbReference>
<keyword evidence="5" id="KW-0539">Nucleus</keyword>
<dbReference type="RefSeq" id="XP_035347980.1">
    <property type="nucleotide sequence ID" value="XM_035492087.1"/>
</dbReference>
<dbReference type="Proteomes" id="UP000509510">
    <property type="component" value="Chromosome V"/>
</dbReference>
<dbReference type="CDD" id="cd00067">
    <property type="entry name" value="GAL4"/>
    <property type="match status" value="1"/>
</dbReference>
<feature type="domain" description="Zn(2)-C6 fungal-type" evidence="7">
    <location>
        <begin position="10"/>
        <end position="38"/>
    </location>
</feature>
<dbReference type="GO" id="GO:0045944">
    <property type="term" value="P:positive regulation of transcription by RNA polymerase II"/>
    <property type="evidence" value="ECO:0007669"/>
    <property type="project" value="TreeGrafter"/>
</dbReference>
<sequence length="586" mass="65723">MSRLLRNKEGCWTCRLRRKKCDGSRPECSTCTSLAIPCYGYGPKPDWMDHGEKEKAVTASLKQVVKHTSRRKAIPRMPKELSRLMNIAPKNSREASSSSSSPTLSIQQDGIHVPVNQDLSEDIEDDTPGNKPTTNPVPQADDHHEDIVLYPIAADESACLMHYLDNVFPLQFPMYKPSILEGGRGWLMALLLNMKPLYHATLALGSYHRRKVALKESSDHMCQVASIIEQEKHLATCLAEFQQIIRSINESLRVSTCPKEGMSVMALVVQLIFFEYFTGEGTAWQIHLHAATNMYRRGYPNILFHFNLGERSKTIMLEDLPLSEGEHPDTMQEVATFRFLAVTVAWLDIISAITAGTAPRLLPSYADETVWKCPQIKFENYIGCKVSVLIQIGRISALHEHKTNAMAQDQPMNIAFEETVSDISREIQGGLNQMALEGLCFAEGGPSENPSASTMSPPAVDDRTIVTNVYTYMASIYLHLVTYGFQQMELISSNICAALGMIHVHVPTHLLPSLVCPLFVIGCVAPQEEGMSFFRHIFSSPPVLDALFEHRMKLLPVLEETWRRRETTDNLSWAQVLELTPNILPI</sequence>
<evidence type="ECO:0000256" key="2">
    <source>
        <dbReference type="ARBA" id="ARBA00023015"/>
    </source>
</evidence>
<evidence type="ECO:0000259" key="7">
    <source>
        <dbReference type="PROSITE" id="PS50048"/>
    </source>
</evidence>
<proteinExistence type="predicted"/>
<keyword evidence="3" id="KW-0238">DNA-binding</keyword>
<evidence type="ECO:0000256" key="1">
    <source>
        <dbReference type="ARBA" id="ARBA00004123"/>
    </source>
</evidence>
<comment type="subcellular location">
    <subcellularLocation>
        <location evidence="1">Nucleus</location>
    </subcellularLocation>
</comment>
<feature type="region of interest" description="Disordered" evidence="6">
    <location>
        <begin position="90"/>
        <end position="109"/>
    </location>
</feature>
<evidence type="ECO:0000256" key="5">
    <source>
        <dbReference type="ARBA" id="ARBA00023242"/>
    </source>
</evidence>
<dbReference type="GO" id="GO:0005634">
    <property type="term" value="C:nucleus"/>
    <property type="evidence" value="ECO:0007669"/>
    <property type="project" value="UniProtKB-SubCell"/>
</dbReference>
<accession>A0A7H8R6I1</accession>
<dbReference type="PROSITE" id="PS00463">
    <property type="entry name" value="ZN2_CY6_FUNGAL_1"/>
    <property type="match status" value="1"/>
</dbReference>
<dbReference type="InterPro" id="IPR021858">
    <property type="entry name" value="Fun_TF"/>
</dbReference>
<gene>
    <name evidence="8" type="ORF">TRUGW13939_08962</name>
</gene>
<evidence type="ECO:0000256" key="6">
    <source>
        <dbReference type="SAM" id="MobiDB-lite"/>
    </source>
</evidence>
<dbReference type="PANTHER" id="PTHR37534">
    <property type="entry name" value="TRANSCRIPTIONAL ACTIVATOR PROTEIN UGA3"/>
    <property type="match status" value="1"/>
</dbReference>
<protein>
    <recommendedName>
        <fullName evidence="7">Zn(2)-C6 fungal-type domain-containing protein</fullName>
    </recommendedName>
</protein>
<dbReference type="InterPro" id="IPR036864">
    <property type="entry name" value="Zn2-C6_fun-type_DNA-bd_sf"/>
</dbReference>
<keyword evidence="4" id="KW-0804">Transcription</keyword>
<evidence type="ECO:0000313" key="8">
    <source>
        <dbReference type="EMBL" id="QKX61806.1"/>
    </source>
</evidence>
<reference evidence="9" key="1">
    <citation type="submission" date="2020-06" db="EMBL/GenBank/DDBJ databases">
        <title>A chromosome-scale genome assembly of Talaromyces rugulosus W13939.</title>
        <authorList>
            <person name="Wang B."/>
            <person name="Guo L."/>
            <person name="Ye K."/>
            <person name="Wang L."/>
        </authorList>
    </citation>
    <scope>NUCLEOTIDE SEQUENCE [LARGE SCALE GENOMIC DNA]</scope>
    <source>
        <strain evidence="9">W13939</strain>
    </source>
</reference>
<dbReference type="SMART" id="SM00066">
    <property type="entry name" value="GAL4"/>
    <property type="match status" value="1"/>
</dbReference>
<dbReference type="InterPro" id="IPR001138">
    <property type="entry name" value="Zn2Cys6_DnaBD"/>
</dbReference>
<dbReference type="AlphaFoldDB" id="A0A7H8R6I1"/>
<dbReference type="Gene3D" id="4.10.240.10">
    <property type="entry name" value="Zn(2)-C6 fungal-type DNA-binding domain"/>
    <property type="match status" value="1"/>
</dbReference>
<evidence type="ECO:0000256" key="4">
    <source>
        <dbReference type="ARBA" id="ARBA00023163"/>
    </source>
</evidence>
<keyword evidence="9" id="KW-1185">Reference proteome</keyword>
<evidence type="ECO:0000313" key="9">
    <source>
        <dbReference type="Proteomes" id="UP000509510"/>
    </source>
</evidence>
<dbReference type="SUPFAM" id="SSF57701">
    <property type="entry name" value="Zn2/Cys6 DNA-binding domain"/>
    <property type="match status" value="1"/>
</dbReference>
<dbReference type="OrthoDB" id="5213892at2759"/>
<evidence type="ECO:0000256" key="3">
    <source>
        <dbReference type="ARBA" id="ARBA00023125"/>
    </source>
</evidence>
<name>A0A7H8R6I1_TALRU</name>